<protein>
    <submittedName>
        <fullName evidence="3">Ig-like domain-containing protein</fullName>
    </submittedName>
</protein>
<dbReference type="Gene3D" id="2.60.40.10">
    <property type="entry name" value="Immunoglobulins"/>
    <property type="match status" value="2"/>
</dbReference>
<dbReference type="InterPro" id="IPR022038">
    <property type="entry name" value="Ig-like_bact"/>
</dbReference>
<name>A0ABW8TX86_9CLOT</name>
<evidence type="ECO:0000313" key="4">
    <source>
        <dbReference type="Proteomes" id="UP001623661"/>
    </source>
</evidence>
<keyword evidence="1" id="KW-0732">Signal</keyword>
<dbReference type="Gene3D" id="3.30.420.430">
    <property type="match status" value="1"/>
</dbReference>
<organism evidence="3 4">
    <name type="scientific">Candidatus Clostridium radicumherbarum</name>
    <dbReference type="NCBI Taxonomy" id="3381662"/>
    <lineage>
        <taxon>Bacteria</taxon>
        <taxon>Bacillati</taxon>
        <taxon>Bacillota</taxon>
        <taxon>Clostridia</taxon>
        <taxon>Eubacteriales</taxon>
        <taxon>Clostridiaceae</taxon>
        <taxon>Clostridium</taxon>
    </lineage>
</organism>
<evidence type="ECO:0000259" key="2">
    <source>
        <dbReference type="PROSITE" id="PS50268"/>
    </source>
</evidence>
<dbReference type="NCBIfam" id="NF038114">
    <property type="entry name" value="rightmost"/>
    <property type="match status" value="1"/>
</dbReference>
<comment type="caution">
    <text evidence="3">The sequence shown here is derived from an EMBL/GenBank/DDBJ whole genome shotgun (WGS) entry which is preliminary data.</text>
</comment>
<dbReference type="PROSITE" id="PS50268">
    <property type="entry name" value="CADHERIN_2"/>
    <property type="match status" value="1"/>
</dbReference>
<dbReference type="RefSeq" id="WP_406766667.1">
    <property type="nucleotide sequence ID" value="NZ_JBJHZY010000005.1"/>
</dbReference>
<dbReference type="PANTHER" id="PTHR24273:SF32">
    <property type="entry name" value="HYALIN"/>
    <property type="match status" value="1"/>
</dbReference>
<dbReference type="InterPro" id="IPR013783">
    <property type="entry name" value="Ig-like_fold"/>
</dbReference>
<keyword evidence="4" id="KW-1185">Reference proteome</keyword>
<feature type="chain" id="PRO_5046206181" evidence="1">
    <location>
        <begin position="26"/>
        <end position="1024"/>
    </location>
</feature>
<dbReference type="Proteomes" id="UP001623661">
    <property type="component" value="Unassembled WGS sequence"/>
</dbReference>
<dbReference type="InterPro" id="IPR002126">
    <property type="entry name" value="Cadherin-like_dom"/>
</dbReference>
<feature type="domain" description="Cadherin" evidence="2">
    <location>
        <begin position="668"/>
        <end position="774"/>
    </location>
</feature>
<dbReference type="PANTHER" id="PTHR24273">
    <property type="entry name" value="FI04643P-RELATED"/>
    <property type="match status" value="1"/>
</dbReference>
<sequence>MNKKKLISIFTALAMTASLYTPTFAANDNPPPPNIELAASEQSGNVVKAAQGATVNFSIKVSIPSGYNLSSTVTVNTNYHITKSGTPTSSVPSSALTFNTNTDTTQTVAATVTVDNDVPVGNVVIPITVIITNANPNSGKAQIVNNIVDIFTVNVQAGDTTAPVVTISAPINNGYYNATTLPNSPIYSVDEANKHTEEITGWDTTEGTHTVTVTSTDAAGNIGSASAIYTVDKTAPTISTAIVDGGIYNADTLKGIIQNGGGKYYTVQDANLDPSQVSASDLTYTEGDYTATITATDKAGNSTTKNINYTIDNTAPSISFNFDDNGFYNSTFKGFNPYFNIKDAHLDENSVNAPALNLEEDNHSVTVSASDLAGNSNSASASYTVDDTAPTVTIKLDSDKFYNKAALDTLGDYYTAYDINLLKVEASSLEKSTDGTHSATVTAVDKAGNITIKASSYTVDNTKPVITFNKELVNGGFYKSSALKDIKDSFFTATDAHLDLSSVTVVSLNLTEGTHTVSVSAKDLAGNEETKDITYTIDDTAPEVNFNIKDGSFLTTKSLIELLDGKSYYTATDNIGVVSQVADQLQTSEGNWTLSVIAKDAAGNETKKTVTYTVDNTPPVIIANSFAHKYYKSTDLPELGLTVTDNLDSNPNYNTPELSREAGLHNYTITATDAAGNSSEKEIQYFIDDTNPTVTISNPVNGMSYKSNELPDLKYTTTDNSDSGLVIKADSLDKTEGIHTITVTATDEAGNVGTASVTYTVDDTPPVITGAPTTSPNTANWYNSDVKVHFTASDALSGIASVTPDQTISTEGRNKSVTGTATDKAGNSASYTVSGINIDKTAPTINVEDGGTYTLNQVVAWTSSDELSGLATPSSGTIDTSKVGLRTQLIIARDNAGNTIEKTISYTVKYAFGGILQPINPNGTSLFKLGSTVPVKFQLKDATGNYVSTAAATLSIARMTDSVAGTDEEVVSTSAATTGNAFRYDSTANQYIFNLSTKNLEKGTYKLTINFGGYTSEPIQISLK</sequence>
<dbReference type="Pfam" id="PF13750">
    <property type="entry name" value="Big_3_3"/>
    <property type="match status" value="2"/>
</dbReference>
<proteinExistence type="predicted"/>
<evidence type="ECO:0000313" key="3">
    <source>
        <dbReference type="EMBL" id="MFL0270042.1"/>
    </source>
</evidence>
<feature type="signal peptide" evidence="1">
    <location>
        <begin position="1"/>
        <end position="25"/>
    </location>
</feature>
<dbReference type="EMBL" id="JBJHZY010000005">
    <property type="protein sequence ID" value="MFL0270042.1"/>
    <property type="molecule type" value="Genomic_DNA"/>
</dbReference>
<accession>A0ABW8TX86</accession>
<gene>
    <name evidence="3" type="ORF">ACJDUH_18345</name>
</gene>
<reference evidence="3 4" key="1">
    <citation type="submission" date="2024-11" db="EMBL/GenBank/DDBJ databases">
        <authorList>
            <person name="Heng Y.C."/>
            <person name="Lim A.C.H."/>
            <person name="Lee J.K.Y."/>
            <person name="Kittelmann S."/>
        </authorList>
    </citation>
    <scope>NUCLEOTIDE SEQUENCE [LARGE SCALE GENOMIC DNA]</scope>
    <source>
        <strain evidence="3 4">WILCCON 0202</strain>
    </source>
</reference>
<evidence type="ECO:0000256" key="1">
    <source>
        <dbReference type="SAM" id="SignalP"/>
    </source>
</evidence>